<sequence length="159" mass="17898">MATSKHTVVMYHYPCPDGAFAALAAHIYFSAASLPVRFFPNNVYSPIKGTKLGKITDVLTKCHSMLAATLGGCHNVCNTLYSKVAFSIAVNKLDRFVSTVIDIGQNWRKMINRSINEWLNSSHSKRLFTSEHDPLSNMRTLMPDLQRVYMTRNMVQRVG</sequence>
<evidence type="ECO:0000313" key="2">
    <source>
        <dbReference type="Proteomes" id="UP001151760"/>
    </source>
</evidence>
<accession>A0ABQ4Y5A6</accession>
<dbReference type="PANTHER" id="PTHR46922:SF4">
    <property type="entry name" value="DHHA1 DOMAIN PROTEIN"/>
    <property type="match status" value="1"/>
</dbReference>
<evidence type="ECO:0000313" key="1">
    <source>
        <dbReference type="EMBL" id="GJS72545.1"/>
    </source>
</evidence>
<dbReference type="EMBL" id="BQNB010010086">
    <property type="protein sequence ID" value="GJS72545.1"/>
    <property type="molecule type" value="Genomic_DNA"/>
</dbReference>
<reference evidence="1" key="1">
    <citation type="journal article" date="2022" name="Int. J. Mol. Sci.">
        <title>Draft Genome of Tanacetum Coccineum: Genomic Comparison of Closely Related Tanacetum-Family Plants.</title>
        <authorList>
            <person name="Yamashiro T."/>
            <person name="Shiraishi A."/>
            <person name="Nakayama K."/>
            <person name="Satake H."/>
        </authorList>
    </citation>
    <scope>NUCLEOTIDE SEQUENCE</scope>
</reference>
<gene>
    <name evidence="1" type="ORF">Tco_0705386</name>
</gene>
<dbReference type="PANTHER" id="PTHR46922">
    <property type="entry name" value="DHHA1 DOMAIN PROTEIN"/>
    <property type="match status" value="1"/>
</dbReference>
<name>A0ABQ4Y5A6_9ASTR</name>
<keyword evidence="2" id="KW-1185">Reference proteome</keyword>
<organism evidence="1 2">
    <name type="scientific">Tanacetum coccineum</name>
    <dbReference type="NCBI Taxonomy" id="301880"/>
    <lineage>
        <taxon>Eukaryota</taxon>
        <taxon>Viridiplantae</taxon>
        <taxon>Streptophyta</taxon>
        <taxon>Embryophyta</taxon>
        <taxon>Tracheophyta</taxon>
        <taxon>Spermatophyta</taxon>
        <taxon>Magnoliopsida</taxon>
        <taxon>eudicotyledons</taxon>
        <taxon>Gunneridae</taxon>
        <taxon>Pentapetalae</taxon>
        <taxon>asterids</taxon>
        <taxon>campanulids</taxon>
        <taxon>Asterales</taxon>
        <taxon>Asteraceae</taxon>
        <taxon>Asteroideae</taxon>
        <taxon>Anthemideae</taxon>
        <taxon>Anthemidinae</taxon>
        <taxon>Tanacetum</taxon>
    </lineage>
</organism>
<dbReference type="Proteomes" id="UP001151760">
    <property type="component" value="Unassembled WGS sequence"/>
</dbReference>
<protein>
    <submittedName>
        <fullName evidence="1">Uncharacterized protein</fullName>
    </submittedName>
</protein>
<proteinExistence type="predicted"/>
<comment type="caution">
    <text evidence="1">The sequence shown here is derived from an EMBL/GenBank/DDBJ whole genome shotgun (WGS) entry which is preliminary data.</text>
</comment>
<reference evidence="1" key="2">
    <citation type="submission" date="2022-01" db="EMBL/GenBank/DDBJ databases">
        <authorList>
            <person name="Yamashiro T."/>
            <person name="Shiraishi A."/>
            <person name="Satake H."/>
            <person name="Nakayama K."/>
        </authorList>
    </citation>
    <scope>NUCLEOTIDE SEQUENCE</scope>
</reference>